<accession>A0ABW5BQ36</accession>
<feature type="chain" id="PRO_5047384038" evidence="1">
    <location>
        <begin position="24"/>
        <end position="337"/>
    </location>
</feature>
<dbReference type="Gene3D" id="3.20.20.190">
    <property type="entry name" value="Phosphatidylinositol (PI) phosphodiesterase"/>
    <property type="match status" value="1"/>
</dbReference>
<dbReference type="InterPro" id="IPR017946">
    <property type="entry name" value="PLC-like_Pdiesterase_TIM-brl"/>
</dbReference>
<feature type="domain" description="GP-PDE" evidence="2">
    <location>
        <begin position="48"/>
        <end position="337"/>
    </location>
</feature>
<dbReference type="PROSITE" id="PS51704">
    <property type="entry name" value="GP_PDE"/>
    <property type="match status" value="1"/>
</dbReference>
<evidence type="ECO:0000259" key="2">
    <source>
        <dbReference type="PROSITE" id="PS51704"/>
    </source>
</evidence>
<dbReference type="PANTHER" id="PTHR46211">
    <property type="entry name" value="GLYCEROPHOSPHORYL DIESTER PHOSPHODIESTERASE"/>
    <property type="match status" value="1"/>
</dbReference>
<evidence type="ECO:0000313" key="3">
    <source>
        <dbReference type="EMBL" id="MFD2206958.1"/>
    </source>
</evidence>
<dbReference type="Proteomes" id="UP001597294">
    <property type="component" value="Unassembled WGS sequence"/>
</dbReference>
<name>A0ABW5BQ36_9PROT</name>
<organism evidence="3 4">
    <name type="scientific">Kiloniella antarctica</name>
    <dbReference type="NCBI Taxonomy" id="1550907"/>
    <lineage>
        <taxon>Bacteria</taxon>
        <taxon>Pseudomonadati</taxon>
        <taxon>Pseudomonadota</taxon>
        <taxon>Alphaproteobacteria</taxon>
        <taxon>Rhodospirillales</taxon>
        <taxon>Kiloniellaceae</taxon>
        <taxon>Kiloniella</taxon>
    </lineage>
</organism>
<protein>
    <submittedName>
        <fullName evidence="3">Glycerophosphodiester phosphodiesterase</fullName>
    </submittedName>
</protein>
<dbReference type="PROSITE" id="PS50007">
    <property type="entry name" value="PIPLC_X_DOMAIN"/>
    <property type="match status" value="1"/>
</dbReference>
<dbReference type="PANTHER" id="PTHR46211:SF14">
    <property type="entry name" value="GLYCEROPHOSPHODIESTER PHOSPHODIESTERASE"/>
    <property type="match status" value="1"/>
</dbReference>
<dbReference type="Pfam" id="PF03009">
    <property type="entry name" value="GDPD"/>
    <property type="match status" value="1"/>
</dbReference>
<keyword evidence="4" id="KW-1185">Reference proteome</keyword>
<feature type="signal peptide" evidence="1">
    <location>
        <begin position="1"/>
        <end position="23"/>
    </location>
</feature>
<dbReference type="SUPFAM" id="SSF51695">
    <property type="entry name" value="PLC-like phosphodiesterases"/>
    <property type="match status" value="1"/>
</dbReference>
<proteinExistence type="predicted"/>
<dbReference type="EMBL" id="JBHUII010000008">
    <property type="protein sequence ID" value="MFD2206958.1"/>
    <property type="molecule type" value="Genomic_DNA"/>
</dbReference>
<dbReference type="RefSeq" id="WP_380253106.1">
    <property type="nucleotide sequence ID" value="NZ_JBHUII010000008.1"/>
</dbReference>
<evidence type="ECO:0000313" key="4">
    <source>
        <dbReference type="Proteomes" id="UP001597294"/>
    </source>
</evidence>
<reference evidence="4" key="1">
    <citation type="journal article" date="2019" name="Int. J. Syst. Evol. Microbiol.">
        <title>The Global Catalogue of Microorganisms (GCM) 10K type strain sequencing project: providing services to taxonomists for standard genome sequencing and annotation.</title>
        <authorList>
            <consortium name="The Broad Institute Genomics Platform"/>
            <consortium name="The Broad Institute Genome Sequencing Center for Infectious Disease"/>
            <person name="Wu L."/>
            <person name="Ma J."/>
        </authorList>
    </citation>
    <scope>NUCLEOTIDE SEQUENCE [LARGE SCALE GENOMIC DNA]</scope>
    <source>
        <strain evidence="4">CGMCC 4.7192</strain>
    </source>
</reference>
<evidence type="ECO:0000256" key="1">
    <source>
        <dbReference type="SAM" id="SignalP"/>
    </source>
</evidence>
<gene>
    <name evidence="3" type="ORF">ACFSKO_15120</name>
</gene>
<dbReference type="CDD" id="cd08567">
    <property type="entry name" value="GDPD_SpGDE_like"/>
    <property type="match status" value="1"/>
</dbReference>
<keyword evidence="1" id="KW-0732">Signal</keyword>
<comment type="caution">
    <text evidence="3">The sequence shown here is derived from an EMBL/GenBank/DDBJ whole genome shotgun (WGS) entry which is preliminary data.</text>
</comment>
<dbReference type="InterPro" id="IPR030395">
    <property type="entry name" value="GP_PDE_dom"/>
</dbReference>
<sequence length="337" mass="37463">MQNVKTTFLGLTLFLVMSVEGLAETVPEISTDQQTAQVSLNTQLSENFDLQGHRGARGLAPENSLAGFALALELGVTTLELDTGVTRDGAVVIHHDAYLNPDIARDDTGTWVKDKSLLIKEINYADLARFNIGKLNPGSKYAERFPDQKSENFQAIPQLADLFEMVKKTDNKTIRFNIETKINPTKPTDTVSPEVFVTQLLAEIDEHGMADRVSIQSFDWRTLQLVQKRSPNIPTVYLTAQQKWLDNIALGQMGTSGWTAGFDVDDFQGNIPRLIKAAGGTIWSPFHREVTEELLLDAHKEGLKVIPWTVNDPKDISALIDMGVDGIITDYPHLFKK</sequence>